<dbReference type="PaxDb" id="67767-A0A0J7KR29"/>
<dbReference type="EMBL" id="LBMM01004068">
    <property type="protein sequence ID" value="KMQ92837.1"/>
    <property type="molecule type" value="Genomic_DNA"/>
</dbReference>
<evidence type="ECO:0000313" key="2">
    <source>
        <dbReference type="Proteomes" id="UP000036403"/>
    </source>
</evidence>
<evidence type="ECO:0000313" key="1">
    <source>
        <dbReference type="EMBL" id="KMQ92837.1"/>
    </source>
</evidence>
<name>A0A0J7KR29_LASNI</name>
<dbReference type="Proteomes" id="UP000036403">
    <property type="component" value="Unassembled WGS sequence"/>
</dbReference>
<accession>A0A0J7KR29</accession>
<dbReference type="AlphaFoldDB" id="A0A0J7KR29"/>
<reference evidence="1 2" key="1">
    <citation type="submission" date="2015-04" db="EMBL/GenBank/DDBJ databases">
        <title>Lasius niger genome sequencing.</title>
        <authorList>
            <person name="Konorov E.A."/>
            <person name="Nikitin M.A."/>
            <person name="Kirill M.V."/>
            <person name="Chang P."/>
        </authorList>
    </citation>
    <scope>NUCLEOTIDE SEQUENCE [LARGE SCALE GENOMIC DNA]</scope>
    <source>
        <tissue evidence="1">Whole</tissue>
    </source>
</reference>
<protein>
    <submittedName>
        <fullName evidence="1">Reverse</fullName>
    </submittedName>
</protein>
<gene>
    <name evidence="1" type="ORF">RF55_7130</name>
</gene>
<dbReference type="OrthoDB" id="7700848at2759"/>
<dbReference type="PANTHER" id="PTHR19446">
    <property type="entry name" value="REVERSE TRANSCRIPTASES"/>
    <property type="match status" value="1"/>
</dbReference>
<keyword evidence="2" id="KW-1185">Reference proteome</keyword>
<comment type="caution">
    <text evidence="1">The sequence shown here is derived from an EMBL/GenBank/DDBJ whole genome shotgun (WGS) entry which is preliminary data.</text>
</comment>
<proteinExistence type="predicted"/>
<sequence>MHLFNICLKNGEFPGVWKCANLVLIPKDNKSTASGLPKVRPICLIDEISKAFERVIVERISQWQSDHPELMFPVTSLDSEGIGSPVMLFFCCNSTPESQTVEQDLGVVWRLLRSLQLLRTMTRVPRRFAASLRLRRRCDPRSQGLADKDENSDILCYADDTLIVFTGRDWRFMRLKVRKVPAFW</sequence>
<organism evidence="1 2">
    <name type="scientific">Lasius niger</name>
    <name type="common">Black garden ant</name>
    <dbReference type="NCBI Taxonomy" id="67767"/>
    <lineage>
        <taxon>Eukaryota</taxon>
        <taxon>Metazoa</taxon>
        <taxon>Ecdysozoa</taxon>
        <taxon>Arthropoda</taxon>
        <taxon>Hexapoda</taxon>
        <taxon>Insecta</taxon>
        <taxon>Pterygota</taxon>
        <taxon>Neoptera</taxon>
        <taxon>Endopterygota</taxon>
        <taxon>Hymenoptera</taxon>
        <taxon>Apocrita</taxon>
        <taxon>Aculeata</taxon>
        <taxon>Formicoidea</taxon>
        <taxon>Formicidae</taxon>
        <taxon>Formicinae</taxon>
        <taxon>Lasius</taxon>
        <taxon>Lasius</taxon>
    </lineage>
</organism>